<feature type="region of interest" description="Disordered" evidence="1">
    <location>
        <begin position="243"/>
        <end position="299"/>
    </location>
</feature>
<name>A0AAE2BQ76_9LAMI</name>
<comment type="caution">
    <text evidence="2">The sequence shown here is derived from an EMBL/GenBank/DDBJ whole genome shotgun (WGS) entry which is preliminary data.</text>
</comment>
<dbReference type="AlphaFoldDB" id="A0AAE2BQ76"/>
<evidence type="ECO:0000256" key="1">
    <source>
        <dbReference type="SAM" id="MobiDB-lite"/>
    </source>
</evidence>
<dbReference type="EMBL" id="JACGWL010000010">
    <property type="protein sequence ID" value="KAK4393756.1"/>
    <property type="molecule type" value="Genomic_DNA"/>
</dbReference>
<evidence type="ECO:0000313" key="3">
    <source>
        <dbReference type="Proteomes" id="UP001289374"/>
    </source>
</evidence>
<protein>
    <submittedName>
        <fullName evidence="2">Uncharacterized protein</fullName>
    </submittedName>
</protein>
<organism evidence="2 3">
    <name type="scientific">Sesamum angolense</name>
    <dbReference type="NCBI Taxonomy" id="2727404"/>
    <lineage>
        <taxon>Eukaryota</taxon>
        <taxon>Viridiplantae</taxon>
        <taxon>Streptophyta</taxon>
        <taxon>Embryophyta</taxon>
        <taxon>Tracheophyta</taxon>
        <taxon>Spermatophyta</taxon>
        <taxon>Magnoliopsida</taxon>
        <taxon>eudicotyledons</taxon>
        <taxon>Gunneridae</taxon>
        <taxon>Pentapetalae</taxon>
        <taxon>asterids</taxon>
        <taxon>lamiids</taxon>
        <taxon>Lamiales</taxon>
        <taxon>Pedaliaceae</taxon>
        <taxon>Sesamum</taxon>
    </lineage>
</organism>
<dbReference type="PANTHER" id="PTHR35770">
    <property type="entry name" value="U2 SMALL NUCLEAR RIBONUCLEOPROTEIN AUXILIARY FACTOR-LIKE PROTEIN"/>
    <property type="match status" value="1"/>
</dbReference>
<reference evidence="2" key="2">
    <citation type="journal article" date="2024" name="Plant">
        <title>Genomic evolution and insights into agronomic trait innovations of Sesamum species.</title>
        <authorList>
            <person name="Miao H."/>
            <person name="Wang L."/>
            <person name="Qu L."/>
            <person name="Liu H."/>
            <person name="Sun Y."/>
            <person name="Le M."/>
            <person name="Wang Q."/>
            <person name="Wei S."/>
            <person name="Zheng Y."/>
            <person name="Lin W."/>
            <person name="Duan Y."/>
            <person name="Cao H."/>
            <person name="Xiong S."/>
            <person name="Wang X."/>
            <person name="Wei L."/>
            <person name="Li C."/>
            <person name="Ma Q."/>
            <person name="Ju M."/>
            <person name="Zhao R."/>
            <person name="Li G."/>
            <person name="Mu C."/>
            <person name="Tian Q."/>
            <person name="Mei H."/>
            <person name="Zhang T."/>
            <person name="Gao T."/>
            <person name="Zhang H."/>
        </authorList>
    </citation>
    <scope>NUCLEOTIDE SEQUENCE</scope>
    <source>
        <strain evidence="2">K16</strain>
    </source>
</reference>
<accession>A0AAE2BQ76</accession>
<dbReference type="Proteomes" id="UP001289374">
    <property type="component" value="Unassembled WGS sequence"/>
</dbReference>
<proteinExistence type="predicted"/>
<keyword evidence="3" id="KW-1185">Reference proteome</keyword>
<reference evidence="2" key="1">
    <citation type="submission" date="2020-06" db="EMBL/GenBank/DDBJ databases">
        <authorList>
            <person name="Li T."/>
            <person name="Hu X."/>
            <person name="Zhang T."/>
            <person name="Song X."/>
            <person name="Zhang H."/>
            <person name="Dai N."/>
            <person name="Sheng W."/>
            <person name="Hou X."/>
            <person name="Wei L."/>
        </authorList>
    </citation>
    <scope>NUCLEOTIDE SEQUENCE</scope>
    <source>
        <strain evidence="2">K16</strain>
        <tissue evidence="2">Leaf</tissue>
    </source>
</reference>
<dbReference type="PANTHER" id="PTHR35770:SF1">
    <property type="entry name" value="U2 SMALL NUCLEAR RIBONUCLEOPROTEIN AUXILIARY FACTOR-LIKE PROTEIN"/>
    <property type="match status" value="1"/>
</dbReference>
<evidence type="ECO:0000313" key="2">
    <source>
        <dbReference type="EMBL" id="KAK4393756.1"/>
    </source>
</evidence>
<gene>
    <name evidence="2" type="ORF">Sango_1846400</name>
</gene>
<feature type="compositionally biased region" description="Polar residues" evidence="1">
    <location>
        <begin position="251"/>
        <end position="260"/>
    </location>
</feature>
<sequence>MSFEEMCPVFRKVIAEWSPPRPLTKPPAPFLFHVHGDGNGHSGIRIIATDFQSNTFQAIKSRHQLEDLFEIGSVESSRKPKVESRLSQAGQLDYLGPEGIIIWLLDPVGDITQNTEEYARDDIGIGGSWSEFVDYVTTSLKSGDVKLVMEDLYESGGASHAKLIAQKAKECHDSLFHLDATDFISKVMTSIRLNSTVESENTPAEQESKYQLTKVVAAEQEKNVTLQKQLDMLLYSRKHKLQKISDRDNSDSTSVMVSQDSPDKHAYNPSSTKGANRVVPAYRRSKVRGAVLDDTEDDA</sequence>